<dbReference type="GO" id="GO:0016020">
    <property type="term" value="C:membrane"/>
    <property type="evidence" value="ECO:0007669"/>
    <property type="project" value="UniProtKB-SubCell"/>
</dbReference>
<dbReference type="EMBL" id="UYRS01018751">
    <property type="protein sequence ID" value="VDK39810.1"/>
    <property type="molecule type" value="Genomic_DNA"/>
</dbReference>
<feature type="transmembrane region" description="Helical" evidence="5">
    <location>
        <begin position="178"/>
        <end position="197"/>
    </location>
</feature>
<feature type="transmembrane region" description="Helical" evidence="5">
    <location>
        <begin position="145"/>
        <end position="166"/>
    </location>
</feature>
<dbReference type="AlphaFoldDB" id="A0A158RA15"/>
<gene>
    <name evidence="6" type="ORF">TASK_LOCUS8221</name>
</gene>
<sequence length="395" mass="43713">MASTTYCLYIQLNCQEEPMSYPPPPAVPYAPPSGQPQGYSAYPQQPPVYPPGFQQPAYTPTQNNPDGGNFTDNGFAASPFSDKAIRRRFVGKVYSILAVQLLPACSGLGPTKYLVLLFGIFQRISVALFPFTFWCTKPGVISDLFYRVLLSLYSAVFFATYIALACCGNVRRKFPGNFIALGVFTLALAYMAGTLSAMYTVSSVLVCLLITLGVCVSVSIAAICCPCDITKCQAVIAFLSILLFIFGIAVMITYFVAGYNQYLAYDTQLIMGNREHALSEEDYVLGAMQIYLDVAVLFMIFLGLFVRIFIFPIGLMLCFKTKRSNASIYHEVDANAYLDTIFGAFYLGYDTQLIMGGRKHELSPEEYIYGAMQLYCDVVNLFMIFLSLFGVISND</sequence>
<name>A0A158RA15_TAEAS</name>
<feature type="transmembrane region" description="Helical" evidence="5">
    <location>
        <begin position="235"/>
        <end position="257"/>
    </location>
</feature>
<dbReference type="STRING" id="60517.A0A158RA15"/>
<keyword evidence="4 5" id="KW-0472">Membrane</keyword>
<dbReference type="OrthoDB" id="7933078at2759"/>
<dbReference type="Proteomes" id="UP000282613">
    <property type="component" value="Unassembled WGS sequence"/>
</dbReference>
<comment type="subcellular location">
    <subcellularLocation>
        <location evidence="1">Membrane</location>
        <topology evidence="1">Multi-pass membrane protein</topology>
    </subcellularLocation>
</comment>
<dbReference type="GO" id="GO:0005794">
    <property type="term" value="C:Golgi apparatus"/>
    <property type="evidence" value="ECO:0007669"/>
    <property type="project" value="TreeGrafter"/>
</dbReference>
<dbReference type="InterPro" id="IPR006214">
    <property type="entry name" value="Bax_inhibitor_1-related"/>
</dbReference>
<feature type="transmembrane region" description="Helical" evidence="5">
    <location>
        <begin position="203"/>
        <end position="223"/>
    </location>
</feature>
<keyword evidence="7" id="KW-1185">Reference proteome</keyword>
<feature type="transmembrane region" description="Helical" evidence="5">
    <location>
        <begin position="294"/>
        <end position="319"/>
    </location>
</feature>
<evidence type="ECO:0000256" key="4">
    <source>
        <dbReference type="ARBA" id="ARBA00023136"/>
    </source>
</evidence>
<keyword evidence="3 5" id="KW-1133">Transmembrane helix</keyword>
<evidence type="ECO:0000313" key="8">
    <source>
        <dbReference type="WBParaSite" id="TASK_0000822001-mRNA-1"/>
    </source>
</evidence>
<dbReference type="Pfam" id="PF01027">
    <property type="entry name" value="Bax1-I"/>
    <property type="match status" value="1"/>
</dbReference>
<keyword evidence="2 5" id="KW-0812">Transmembrane</keyword>
<feature type="transmembrane region" description="Helical" evidence="5">
    <location>
        <begin position="113"/>
        <end position="133"/>
    </location>
</feature>
<organism evidence="8">
    <name type="scientific">Taenia asiatica</name>
    <name type="common">Asian tapeworm</name>
    <dbReference type="NCBI Taxonomy" id="60517"/>
    <lineage>
        <taxon>Eukaryota</taxon>
        <taxon>Metazoa</taxon>
        <taxon>Spiralia</taxon>
        <taxon>Lophotrochozoa</taxon>
        <taxon>Platyhelminthes</taxon>
        <taxon>Cestoda</taxon>
        <taxon>Eucestoda</taxon>
        <taxon>Cyclophyllidea</taxon>
        <taxon>Taeniidae</taxon>
        <taxon>Taenia</taxon>
    </lineage>
</organism>
<dbReference type="PANTHER" id="PTHR23291:SF127">
    <property type="entry name" value="PROTEIN LIFEGUARD 1-LIKE"/>
    <property type="match status" value="1"/>
</dbReference>
<reference evidence="8" key="1">
    <citation type="submission" date="2016-04" db="UniProtKB">
        <authorList>
            <consortium name="WormBaseParasite"/>
        </authorList>
    </citation>
    <scope>IDENTIFICATION</scope>
</reference>
<accession>A0A158RA15</accession>
<evidence type="ECO:0000256" key="1">
    <source>
        <dbReference type="ARBA" id="ARBA00004141"/>
    </source>
</evidence>
<evidence type="ECO:0000313" key="6">
    <source>
        <dbReference type="EMBL" id="VDK39810.1"/>
    </source>
</evidence>
<evidence type="ECO:0000256" key="3">
    <source>
        <dbReference type="ARBA" id="ARBA00022989"/>
    </source>
</evidence>
<dbReference type="PANTHER" id="PTHR23291">
    <property type="entry name" value="BAX INHIBITOR-RELATED"/>
    <property type="match status" value="1"/>
</dbReference>
<reference evidence="6 7" key="2">
    <citation type="submission" date="2018-11" db="EMBL/GenBank/DDBJ databases">
        <authorList>
            <consortium name="Pathogen Informatics"/>
        </authorList>
    </citation>
    <scope>NUCLEOTIDE SEQUENCE [LARGE SCALE GENOMIC DNA]</scope>
</reference>
<proteinExistence type="predicted"/>
<feature type="transmembrane region" description="Helical" evidence="5">
    <location>
        <begin position="367"/>
        <end position="392"/>
    </location>
</feature>
<dbReference type="GO" id="GO:2001234">
    <property type="term" value="P:negative regulation of apoptotic signaling pathway"/>
    <property type="evidence" value="ECO:0007669"/>
    <property type="project" value="TreeGrafter"/>
</dbReference>
<protein>
    <submittedName>
        <fullName evidence="8">Protein lifeguard 1-like</fullName>
    </submittedName>
</protein>
<evidence type="ECO:0000313" key="7">
    <source>
        <dbReference type="Proteomes" id="UP000282613"/>
    </source>
</evidence>
<evidence type="ECO:0000256" key="2">
    <source>
        <dbReference type="ARBA" id="ARBA00022692"/>
    </source>
</evidence>
<dbReference type="GO" id="GO:0005783">
    <property type="term" value="C:endoplasmic reticulum"/>
    <property type="evidence" value="ECO:0007669"/>
    <property type="project" value="TreeGrafter"/>
</dbReference>
<dbReference type="WBParaSite" id="TASK_0000822001-mRNA-1">
    <property type="protein sequence ID" value="TASK_0000822001-mRNA-1"/>
    <property type="gene ID" value="TASK_0000822001"/>
</dbReference>
<evidence type="ECO:0000256" key="5">
    <source>
        <dbReference type="SAM" id="Phobius"/>
    </source>
</evidence>